<keyword evidence="3" id="KW-0804">Transcription</keyword>
<dbReference type="PRINTS" id="PR00035">
    <property type="entry name" value="HTHGNTR"/>
</dbReference>
<dbReference type="Gene3D" id="1.10.10.10">
    <property type="entry name" value="Winged helix-like DNA-binding domain superfamily/Winged helix DNA-binding domain"/>
    <property type="match status" value="1"/>
</dbReference>
<dbReference type="SUPFAM" id="SSF64288">
    <property type="entry name" value="Chorismate lyase-like"/>
    <property type="match status" value="1"/>
</dbReference>
<evidence type="ECO:0000313" key="5">
    <source>
        <dbReference type="EMBL" id="MDQ1124136.1"/>
    </source>
</evidence>
<dbReference type="SMART" id="SM00345">
    <property type="entry name" value="HTH_GNTR"/>
    <property type="match status" value="1"/>
</dbReference>
<accession>A0ABU0TWV0</accession>
<dbReference type="InterPro" id="IPR036388">
    <property type="entry name" value="WH-like_DNA-bd_sf"/>
</dbReference>
<dbReference type="Pfam" id="PF07702">
    <property type="entry name" value="UTRA"/>
    <property type="match status" value="1"/>
</dbReference>
<dbReference type="SMART" id="SM00866">
    <property type="entry name" value="UTRA"/>
    <property type="match status" value="1"/>
</dbReference>
<dbReference type="RefSeq" id="WP_307484682.1">
    <property type="nucleotide sequence ID" value="NZ_JAUTBF010000001.1"/>
</dbReference>
<dbReference type="PANTHER" id="PTHR44846:SF1">
    <property type="entry name" value="MANNOSYL-D-GLYCERATE TRANSPORT_METABOLISM SYSTEM REPRESSOR MNGR-RELATED"/>
    <property type="match status" value="1"/>
</dbReference>
<dbReference type="InterPro" id="IPR050679">
    <property type="entry name" value="Bact_HTH_transcr_reg"/>
</dbReference>
<feature type="domain" description="HTH gntR-type" evidence="4">
    <location>
        <begin position="1"/>
        <end position="70"/>
    </location>
</feature>
<keyword evidence="6" id="KW-1185">Reference proteome</keyword>
<protein>
    <submittedName>
        <fullName evidence="5">GntR family transcriptional regulator</fullName>
    </submittedName>
</protein>
<keyword evidence="1" id="KW-0805">Transcription regulation</keyword>
<comment type="caution">
    <text evidence="5">The sequence shown here is derived from an EMBL/GenBank/DDBJ whole genome shotgun (WGS) entry which is preliminary data.</text>
</comment>
<dbReference type="Pfam" id="PF00392">
    <property type="entry name" value="GntR"/>
    <property type="match status" value="1"/>
</dbReference>
<dbReference type="InterPro" id="IPR028978">
    <property type="entry name" value="Chorismate_lyase_/UTRA_dom_sf"/>
</dbReference>
<reference evidence="5 6" key="1">
    <citation type="submission" date="2023-07" db="EMBL/GenBank/DDBJ databases">
        <title>Functional and genomic diversity of the sorghum phyllosphere microbiome.</title>
        <authorList>
            <person name="Shade A."/>
        </authorList>
    </citation>
    <scope>NUCLEOTIDE SEQUENCE [LARGE SCALE GENOMIC DNA]</scope>
    <source>
        <strain evidence="5 6">SORGH_AS_1207</strain>
    </source>
</reference>
<proteinExistence type="predicted"/>
<evidence type="ECO:0000259" key="4">
    <source>
        <dbReference type="PROSITE" id="PS50949"/>
    </source>
</evidence>
<evidence type="ECO:0000256" key="3">
    <source>
        <dbReference type="ARBA" id="ARBA00023163"/>
    </source>
</evidence>
<dbReference type="PANTHER" id="PTHR44846">
    <property type="entry name" value="MANNOSYL-D-GLYCERATE TRANSPORT/METABOLISM SYSTEM REPRESSOR MNGR-RELATED"/>
    <property type="match status" value="1"/>
</dbReference>
<sequence length="260" mass="28755">MTAERTFATICRLADDLEARGFAKLPPERQLAERLNTSRSSVRRALERLEGEGRIRRVRGRSGGAFLRMVESTPDATMEDDAADGATRLVERPLETVVGLPQMLRAQGFESGTRVISASFEHPSDVERAYFDITAGDLVAAVLRLRFADGDTLSLESFRVPAARFPGLLESRLSGSMYELLEEKYGVRPTHAHEHIHVTTASPRTAASLGIDVGAPLLKVVRFAEDQNGRPFERSIDLFRADRTVLSVTAHQVGWDPSHM</sequence>
<dbReference type="SUPFAM" id="SSF46785">
    <property type="entry name" value="Winged helix' DNA-binding domain"/>
    <property type="match status" value="1"/>
</dbReference>
<name>A0ABU0TWV0_MICTR</name>
<organism evidence="5 6">
    <name type="scientific">Microbacterium trichothecenolyticum</name>
    <name type="common">Aureobacterium trichothecenolyticum</name>
    <dbReference type="NCBI Taxonomy" id="69370"/>
    <lineage>
        <taxon>Bacteria</taxon>
        <taxon>Bacillati</taxon>
        <taxon>Actinomycetota</taxon>
        <taxon>Actinomycetes</taxon>
        <taxon>Micrococcales</taxon>
        <taxon>Microbacteriaceae</taxon>
        <taxon>Microbacterium</taxon>
    </lineage>
</organism>
<dbReference type="InterPro" id="IPR011663">
    <property type="entry name" value="UTRA"/>
</dbReference>
<dbReference type="Gene3D" id="3.40.1410.10">
    <property type="entry name" value="Chorismate lyase-like"/>
    <property type="match status" value="1"/>
</dbReference>
<dbReference type="InterPro" id="IPR036390">
    <property type="entry name" value="WH_DNA-bd_sf"/>
</dbReference>
<dbReference type="Proteomes" id="UP001226691">
    <property type="component" value="Unassembled WGS sequence"/>
</dbReference>
<dbReference type="CDD" id="cd07377">
    <property type="entry name" value="WHTH_GntR"/>
    <property type="match status" value="1"/>
</dbReference>
<dbReference type="PROSITE" id="PS50949">
    <property type="entry name" value="HTH_GNTR"/>
    <property type="match status" value="1"/>
</dbReference>
<evidence type="ECO:0000256" key="2">
    <source>
        <dbReference type="ARBA" id="ARBA00023125"/>
    </source>
</evidence>
<evidence type="ECO:0000256" key="1">
    <source>
        <dbReference type="ARBA" id="ARBA00023015"/>
    </source>
</evidence>
<dbReference type="InterPro" id="IPR000524">
    <property type="entry name" value="Tscrpt_reg_HTH_GntR"/>
</dbReference>
<dbReference type="EMBL" id="JAUTBF010000001">
    <property type="protein sequence ID" value="MDQ1124136.1"/>
    <property type="molecule type" value="Genomic_DNA"/>
</dbReference>
<keyword evidence="2" id="KW-0238">DNA-binding</keyword>
<evidence type="ECO:0000313" key="6">
    <source>
        <dbReference type="Proteomes" id="UP001226691"/>
    </source>
</evidence>
<gene>
    <name evidence="5" type="ORF">QE412_002709</name>
</gene>